<comment type="caution">
    <text evidence="1">The sequence shown here is derived from an EMBL/GenBank/DDBJ whole genome shotgun (WGS) entry which is preliminary data.</text>
</comment>
<name>A0A8S9WW82_APOLU</name>
<sequence length="155" mass="17464">MIKNALDTKGLKLTVGQVSYCCRKGAELGIMKKTKVGFRLDKKICDAHIKGFFRKYVNEMENERTNENRTKRRTVCHNEPTRQSSRLGYKLSKKLKIPGITLMGDVRQDDHNVVDEGPTNMREVGCHLTEQCPFEGSSSSSDSADSMWGLHIAGQ</sequence>
<dbReference type="Proteomes" id="UP000466442">
    <property type="component" value="Unassembled WGS sequence"/>
</dbReference>
<gene>
    <name evidence="1" type="ORF">GE061_006671</name>
</gene>
<reference evidence="1" key="1">
    <citation type="journal article" date="2021" name="Mol. Ecol. Resour.">
        <title>Apolygus lucorum genome provides insights into omnivorousness and mesophyll feeding.</title>
        <authorList>
            <person name="Liu Y."/>
            <person name="Liu H."/>
            <person name="Wang H."/>
            <person name="Huang T."/>
            <person name="Liu B."/>
            <person name="Yang B."/>
            <person name="Yin L."/>
            <person name="Li B."/>
            <person name="Zhang Y."/>
            <person name="Zhang S."/>
            <person name="Jiang F."/>
            <person name="Zhang X."/>
            <person name="Ren Y."/>
            <person name="Wang B."/>
            <person name="Wang S."/>
            <person name="Lu Y."/>
            <person name="Wu K."/>
            <person name="Fan W."/>
            <person name="Wang G."/>
        </authorList>
    </citation>
    <scope>NUCLEOTIDE SEQUENCE</scope>
    <source>
        <strain evidence="1">12Hb</strain>
    </source>
</reference>
<dbReference type="AlphaFoldDB" id="A0A8S9WW82"/>
<evidence type="ECO:0000313" key="1">
    <source>
        <dbReference type="EMBL" id="KAF6200368.1"/>
    </source>
</evidence>
<organism evidence="1 2">
    <name type="scientific">Apolygus lucorum</name>
    <name type="common">Small green plant bug</name>
    <name type="synonym">Lygocoris lucorum</name>
    <dbReference type="NCBI Taxonomy" id="248454"/>
    <lineage>
        <taxon>Eukaryota</taxon>
        <taxon>Metazoa</taxon>
        <taxon>Ecdysozoa</taxon>
        <taxon>Arthropoda</taxon>
        <taxon>Hexapoda</taxon>
        <taxon>Insecta</taxon>
        <taxon>Pterygota</taxon>
        <taxon>Neoptera</taxon>
        <taxon>Paraneoptera</taxon>
        <taxon>Hemiptera</taxon>
        <taxon>Heteroptera</taxon>
        <taxon>Panheteroptera</taxon>
        <taxon>Cimicomorpha</taxon>
        <taxon>Miridae</taxon>
        <taxon>Mirini</taxon>
        <taxon>Apolygus</taxon>
    </lineage>
</organism>
<dbReference type="EMBL" id="WIXP02000014">
    <property type="protein sequence ID" value="KAF6200368.1"/>
    <property type="molecule type" value="Genomic_DNA"/>
</dbReference>
<proteinExistence type="predicted"/>
<evidence type="ECO:0000313" key="2">
    <source>
        <dbReference type="Proteomes" id="UP000466442"/>
    </source>
</evidence>
<keyword evidence="2" id="KW-1185">Reference proteome</keyword>
<protein>
    <submittedName>
        <fullName evidence="1">Uncharacterized protein</fullName>
    </submittedName>
</protein>
<accession>A0A8S9WW82</accession>